<feature type="domain" description="Helix-turn-helix" evidence="1">
    <location>
        <begin position="7"/>
        <end position="57"/>
    </location>
</feature>
<dbReference type="InterPro" id="IPR009061">
    <property type="entry name" value="DNA-bd_dom_put_sf"/>
</dbReference>
<evidence type="ECO:0000259" key="1">
    <source>
        <dbReference type="Pfam" id="PF12728"/>
    </source>
</evidence>
<proteinExistence type="predicted"/>
<comment type="caution">
    <text evidence="2">The sequence shown here is derived from an EMBL/GenBank/DDBJ whole genome shotgun (WGS) entry which is preliminary data.</text>
</comment>
<protein>
    <submittedName>
        <fullName evidence="2">DNA-binding protein</fullName>
    </submittedName>
</protein>
<accession>A0A3S2V9I0</accession>
<dbReference type="OrthoDB" id="9806994at2"/>
<dbReference type="Proteomes" id="UP000282837">
    <property type="component" value="Unassembled WGS sequence"/>
</dbReference>
<dbReference type="InterPro" id="IPR041657">
    <property type="entry name" value="HTH_17"/>
</dbReference>
<sequence>MAGNIPLMKTSEAAAFLGVSQSTLEKLRLSGNGPRYLRIAGRSIRYRVADLDAWAEAGACQSTSQYGATA</sequence>
<gene>
    <name evidence="2" type="ORF">EOE18_03380</name>
</gene>
<keyword evidence="3" id="KW-1185">Reference proteome</keyword>
<dbReference type="SUPFAM" id="SSF46955">
    <property type="entry name" value="Putative DNA-binding domain"/>
    <property type="match status" value="1"/>
</dbReference>
<reference evidence="2 3" key="1">
    <citation type="submission" date="2019-01" db="EMBL/GenBank/DDBJ databases">
        <authorList>
            <person name="Chen W.-M."/>
        </authorList>
    </citation>
    <scope>NUCLEOTIDE SEQUENCE [LARGE SCALE GENOMIC DNA]</scope>
    <source>
        <strain evidence="2 3">FSY-9</strain>
    </source>
</reference>
<evidence type="ECO:0000313" key="2">
    <source>
        <dbReference type="EMBL" id="RVU07011.1"/>
    </source>
</evidence>
<keyword evidence="2" id="KW-0238">DNA-binding</keyword>
<dbReference type="EMBL" id="SACO01000002">
    <property type="protein sequence ID" value="RVU07011.1"/>
    <property type="molecule type" value="Genomic_DNA"/>
</dbReference>
<dbReference type="Pfam" id="PF12728">
    <property type="entry name" value="HTH_17"/>
    <property type="match status" value="1"/>
</dbReference>
<evidence type="ECO:0000313" key="3">
    <source>
        <dbReference type="Proteomes" id="UP000282837"/>
    </source>
</evidence>
<dbReference type="GO" id="GO:0003677">
    <property type="term" value="F:DNA binding"/>
    <property type="evidence" value="ECO:0007669"/>
    <property type="project" value="UniProtKB-KW"/>
</dbReference>
<organism evidence="2 3">
    <name type="scientific">Novosphingobium umbonatum</name>
    <dbReference type="NCBI Taxonomy" id="1908524"/>
    <lineage>
        <taxon>Bacteria</taxon>
        <taxon>Pseudomonadati</taxon>
        <taxon>Pseudomonadota</taxon>
        <taxon>Alphaproteobacteria</taxon>
        <taxon>Sphingomonadales</taxon>
        <taxon>Sphingomonadaceae</taxon>
        <taxon>Novosphingobium</taxon>
    </lineage>
</organism>
<name>A0A3S2V9I0_9SPHN</name>
<dbReference type="AlphaFoldDB" id="A0A3S2V9I0"/>